<evidence type="ECO:0000313" key="3">
    <source>
        <dbReference type="Proteomes" id="UP000216605"/>
    </source>
</evidence>
<protein>
    <recommendedName>
        <fullName evidence="1">DUF6705 domain-containing protein</fullName>
    </recommendedName>
</protein>
<dbReference type="Proteomes" id="UP000216605">
    <property type="component" value="Unassembled WGS sequence"/>
</dbReference>
<dbReference type="Pfam" id="PF20448">
    <property type="entry name" value="DUF6705"/>
    <property type="match status" value="1"/>
</dbReference>
<organism evidence="2 3">
    <name type="scientific">Flavobacterium cyanobacteriorum</name>
    <dbReference type="NCBI Taxonomy" id="2022802"/>
    <lineage>
        <taxon>Bacteria</taxon>
        <taxon>Pseudomonadati</taxon>
        <taxon>Bacteroidota</taxon>
        <taxon>Flavobacteriia</taxon>
        <taxon>Flavobacteriales</taxon>
        <taxon>Flavobacteriaceae</taxon>
        <taxon>Flavobacterium</taxon>
    </lineage>
</organism>
<evidence type="ECO:0000313" key="2">
    <source>
        <dbReference type="EMBL" id="OYQ40617.1"/>
    </source>
</evidence>
<reference evidence="2 3" key="1">
    <citation type="submission" date="2017-07" db="EMBL/GenBank/DDBJ databases">
        <title>Flavobacterium cyanobacteriorum sp. nov., isolated from cyanobacterial aggregates in a eutrophic lake.</title>
        <authorList>
            <person name="Cai H."/>
        </authorList>
    </citation>
    <scope>NUCLEOTIDE SEQUENCE [LARGE SCALE GENOMIC DNA]</scope>
    <source>
        <strain evidence="2 3">TH021</strain>
    </source>
</reference>
<dbReference type="RefSeq" id="WP_094413038.1">
    <property type="nucleotide sequence ID" value="NZ_NOXV01000205.1"/>
</dbReference>
<dbReference type="AlphaFoldDB" id="A0A255ZGD4"/>
<dbReference type="EMBL" id="NOXV01000205">
    <property type="protein sequence ID" value="OYQ40617.1"/>
    <property type="molecule type" value="Genomic_DNA"/>
</dbReference>
<gene>
    <name evidence="2" type="ORF">CHU92_04510</name>
</gene>
<proteinExistence type="predicted"/>
<sequence length="176" mass="20528">MKHLILLLFFNFSFAQKDIYPVEEKHQRLINNSNYSNEIFKDINNVLNKFLGRWTYSDLNNEVVIEVFKFFDESNRQDALYINLRLNKNGKTLINTLDQTSPNIISGAFFMDSKNTSSLIVHFSEIQTGKVWVCGHSSAVHLTLNGKSLYWEIEPKKLVFNKTAELLPKKMTFQKN</sequence>
<dbReference type="OrthoDB" id="1274930at2"/>
<comment type="caution">
    <text evidence="2">The sequence shown here is derived from an EMBL/GenBank/DDBJ whole genome shotgun (WGS) entry which is preliminary data.</text>
</comment>
<evidence type="ECO:0000259" key="1">
    <source>
        <dbReference type="Pfam" id="PF20448"/>
    </source>
</evidence>
<dbReference type="InterPro" id="IPR046551">
    <property type="entry name" value="DUF6705"/>
</dbReference>
<name>A0A255ZGD4_9FLAO</name>
<accession>A0A255ZGD4</accession>
<feature type="domain" description="DUF6705" evidence="1">
    <location>
        <begin position="1"/>
        <end position="112"/>
    </location>
</feature>
<keyword evidence="3" id="KW-1185">Reference proteome</keyword>